<protein>
    <submittedName>
        <fullName evidence="2">Chromosome 17 open reading frame 96</fullName>
    </submittedName>
</protein>
<reference evidence="2" key="2">
    <citation type="submission" date="2016-06" db="EMBL/GenBank/DDBJ databases">
        <title>The genome of a short-lived fish provides insights into sex chromosome evolution and the genetic control of aging.</title>
        <authorList>
            <person name="Reichwald K."/>
            <person name="Felder M."/>
            <person name="Petzold A."/>
            <person name="Koch P."/>
            <person name="Groth M."/>
            <person name="Platzer M."/>
        </authorList>
    </citation>
    <scope>NUCLEOTIDE SEQUENCE</scope>
    <source>
        <tissue evidence="2">Brain</tissue>
    </source>
</reference>
<feature type="region of interest" description="Disordered" evidence="1">
    <location>
        <begin position="1"/>
        <end position="27"/>
    </location>
</feature>
<name>A0A1A8E0U4_NOTKA</name>
<sequence length="64" mass="7348">SPSVPPRVEVAARRTDSPSPTTCSEDEEILKRERETLFLLFPPFSYLSGFTFRIFKSLIKENIT</sequence>
<dbReference type="AlphaFoldDB" id="A0A1A8E0U4"/>
<accession>A0A1A8E0U4</accession>
<feature type="non-terminal residue" evidence="2">
    <location>
        <position position="1"/>
    </location>
</feature>
<evidence type="ECO:0000256" key="1">
    <source>
        <dbReference type="SAM" id="MobiDB-lite"/>
    </source>
</evidence>
<organism evidence="2">
    <name type="scientific">Nothobranchius kadleci</name>
    <name type="common">African annual killifish</name>
    <dbReference type="NCBI Taxonomy" id="1051664"/>
    <lineage>
        <taxon>Eukaryota</taxon>
        <taxon>Metazoa</taxon>
        <taxon>Chordata</taxon>
        <taxon>Craniata</taxon>
        <taxon>Vertebrata</taxon>
        <taxon>Euteleostomi</taxon>
        <taxon>Actinopterygii</taxon>
        <taxon>Neopterygii</taxon>
        <taxon>Teleostei</taxon>
        <taxon>Neoteleostei</taxon>
        <taxon>Acanthomorphata</taxon>
        <taxon>Ovalentaria</taxon>
        <taxon>Atherinomorphae</taxon>
        <taxon>Cyprinodontiformes</taxon>
        <taxon>Nothobranchiidae</taxon>
        <taxon>Nothobranchius</taxon>
    </lineage>
</organism>
<proteinExistence type="predicted"/>
<gene>
    <name evidence="2" type="primary">C24H17ORF96</name>
</gene>
<dbReference type="EMBL" id="HAEA01011327">
    <property type="protein sequence ID" value="SBQ39807.1"/>
    <property type="molecule type" value="Transcribed_RNA"/>
</dbReference>
<reference evidence="2" key="1">
    <citation type="submission" date="2016-05" db="EMBL/GenBank/DDBJ databases">
        <authorList>
            <person name="Lavstsen T."/>
            <person name="Jespersen J.S."/>
        </authorList>
    </citation>
    <scope>NUCLEOTIDE SEQUENCE</scope>
    <source>
        <tissue evidence="2">Brain</tissue>
    </source>
</reference>
<evidence type="ECO:0000313" key="2">
    <source>
        <dbReference type="EMBL" id="SBQ39807.1"/>
    </source>
</evidence>